<feature type="compositionally biased region" description="Polar residues" evidence="1">
    <location>
        <begin position="1"/>
        <end position="16"/>
    </location>
</feature>
<reference evidence="2 3" key="1">
    <citation type="submission" date="2019-05" db="EMBL/GenBank/DDBJ databases">
        <title>Another draft genome of Portunus trituberculatus and its Hox gene families provides insights of decapod evolution.</title>
        <authorList>
            <person name="Jeong J.-H."/>
            <person name="Song I."/>
            <person name="Kim S."/>
            <person name="Choi T."/>
            <person name="Kim D."/>
            <person name="Ryu S."/>
            <person name="Kim W."/>
        </authorList>
    </citation>
    <scope>NUCLEOTIDE SEQUENCE [LARGE SCALE GENOMIC DNA]</scope>
    <source>
        <tissue evidence="2">Muscle</tissue>
    </source>
</reference>
<proteinExistence type="predicted"/>
<evidence type="ECO:0000313" key="2">
    <source>
        <dbReference type="EMBL" id="MPC10029.1"/>
    </source>
</evidence>
<name>A0A5B7CKH6_PORTR</name>
<protein>
    <submittedName>
        <fullName evidence="2">Uncharacterized protein</fullName>
    </submittedName>
</protein>
<feature type="region of interest" description="Disordered" evidence="1">
    <location>
        <begin position="1"/>
        <end position="31"/>
    </location>
</feature>
<sequence length="134" mass="15180">MYRWTQQPPTLTSFTFTRRPGSHHVSRGSTMRPHVSQALLRTIATHDHNKNFSYPLHFAASSSPHLSSLLFFASFTHPRISLPSRAVTPSRKGWSGGDSCLSITDFINIRKQKTIVILRPLLLCGLIRRRGEVE</sequence>
<dbReference type="AlphaFoldDB" id="A0A5B7CKH6"/>
<dbReference type="Proteomes" id="UP000324222">
    <property type="component" value="Unassembled WGS sequence"/>
</dbReference>
<accession>A0A5B7CKH6</accession>
<comment type="caution">
    <text evidence="2">The sequence shown here is derived from an EMBL/GenBank/DDBJ whole genome shotgun (WGS) entry which is preliminary data.</text>
</comment>
<dbReference type="EMBL" id="VSRR010000097">
    <property type="protein sequence ID" value="MPC10029.1"/>
    <property type="molecule type" value="Genomic_DNA"/>
</dbReference>
<evidence type="ECO:0000256" key="1">
    <source>
        <dbReference type="SAM" id="MobiDB-lite"/>
    </source>
</evidence>
<organism evidence="2 3">
    <name type="scientific">Portunus trituberculatus</name>
    <name type="common">Swimming crab</name>
    <name type="synonym">Neptunus trituberculatus</name>
    <dbReference type="NCBI Taxonomy" id="210409"/>
    <lineage>
        <taxon>Eukaryota</taxon>
        <taxon>Metazoa</taxon>
        <taxon>Ecdysozoa</taxon>
        <taxon>Arthropoda</taxon>
        <taxon>Crustacea</taxon>
        <taxon>Multicrustacea</taxon>
        <taxon>Malacostraca</taxon>
        <taxon>Eumalacostraca</taxon>
        <taxon>Eucarida</taxon>
        <taxon>Decapoda</taxon>
        <taxon>Pleocyemata</taxon>
        <taxon>Brachyura</taxon>
        <taxon>Eubrachyura</taxon>
        <taxon>Portunoidea</taxon>
        <taxon>Portunidae</taxon>
        <taxon>Portuninae</taxon>
        <taxon>Portunus</taxon>
    </lineage>
</organism>
<keyword evidence="3" id="KW-1185">Reference proteome</keyword>
<gene>
    <name evidence="2" type="ORF">E2C01_002653</name>
</gene>
<evidence type="ECO:0000313" key="3">
    <source>
        <dbReference type="Proteomes" id="UP000324222"/>
    </source>
</evidence>